<dbReference type="Proteomes" id="UP000008064">
    <property type="component" value="Unassembled WGS sequence"/>
</dbReference>
<dbReference type="RefSeq" id="XP_007318147.1">
    <property type="nucleotide sequence ID" value="XM_007318085.1"/>
</dbReference>
<dbReference type="HOGENOM" id="CLU_010791_1_0_1"/>
<sequence length="456" mass="51096">MQPSLVLSGLALSTLMKSSEMELGATGRSRALWLRDAAQSSLESSWTSGWIDMTLAKAALILALFESSSHPQHSPARARSSLVLLDNIIRALSLTFVDANEPDVSTFTPNTVPVANQRSSLDPISKEGARASQMNTRKCSCIPLPPDSSLPSDHFSSSWSYTPPWDPAWSPDEMHREACRRLCWSALNLVSSYTSHSLAFRKEPTEFFLTDPANFRLLFPGEVSERAASNHKSLSPKNSVWALYCRSMLLWSFCTRLRKDTYTNEQKAEFALEAWSETHAIQDALDAHVCNLDTALLYMCREYVYKWNSTQMTITQTLRSLHGLDSGSTPAFNHKHAEEWLYYQAQVINRVKTSISHLGEAEGHLLTRRPFQVTWFASQVAICLSLWDNDRSLINALELAKSILIPVDVLNSLWPCSLQQSRCDELRKRLSEACSSVQISLPLPPSYSLPPLVRAG</sequence>
<dbReference type="GeneID" id="18819152"/>
<protein>
    <recommendedName>
        <fullName evidence="2">Transcription factor domain-containing protein</fullName>
    </recommendedName>
</protein>
<dbReference type="EMBL" id="GL945433">
    <property type="protein sequence ID" value="EGO26025.1"/>
    <property type="molecule type" value="Genomic_DNA"/>
</dbReference>
<proteinExistence type="predicted"/>
<gene>
    <name evidence="1" type="ORF">SERLADRAFT_466966</name>
</gene>
<evidence type="ECO:0008006" key="2">
    <source>
        <dbReference type="Google" id="ProtNLM"/>
    </source>
</evidence>
<reference evidence="1" key="1">
    <citation type="submission" date="2011-04" db="EMBL/GenBank/DDBJ databases">
        <title>Evolution of plant cell wall degrading machinery underlies the functional diversity of forest fungi.</title>
        <authorList>
            <consortium name="US DOE Joint Genome Institute (JGI-PGF)"/>
            <person name="Eastwood D.C."/>
            <person name="Floudas D."/>
            <person name="Binder M."/>
            <person name="Majcherczyk A."/>
            <person name="Schneider P."/>
            <person name="Aerts A."/>
            <person name="Asiegbu F.O."/>
            <person name="Baker S.E."/>
            <person name="Barry K."/>
            <person name="Bendiksby M."/>
            <person name="Blumentritt M."/>
            <person name="Coutinho P.M."/>
            <person name="Cullen D."/>
            <person name="Cullen D."/>
            <person name="Gathman A."/>
            <person name="Goodell B."/>
            <person name="Henrissat B."/>
            <person name="Ihrmark K."/>
            <person name="Kauserud H."/>
            <person name="Kohler A."/>
            <person name="LaButti K."/>
            <person name="Lapidus A."/>
            <person name="Lavin J.L."/>
            <person name="Lee Y.-H."/>
            <person name="Lindquist E."/>
            <person name="Lilly W."/>
            <person name="Lucas S."/>
            <person name="Morin E."/>
            <person name="Murat C."/>
            <person name="Oguiza J.A."/>
            <person name="Park J."/>
            <person name="Pisabarro A.G."/>
            <person name="Riley R."/>
            <person name="Rosling A."/>
            <person name="Salamov A."/>
            <person name="Schmidt O."/>
            <person name="Schmutz J."/>
            <person name="Skrede I."/>
            <person name="Stenlid J."/>
            <person name="Wiebenga A."/>
            <person name="Xie X."/>
            <person name="Kues U."/>
            <person name="Hibbett D.S."/>
            <person name="Hoffmeister D."/>
            <person name="Hogberg N."/>
            <person name="Martin F."/>
            <person name="Grigoriev I.V."/>
            <person name="Watkinson S.C."/>
        </authorList>
    </citation>
    <scope>NUCLEOTIDE SEQUENCE</scope>
    <source>
        <strain evidence="1">S7.9</strain>
    </source>
</reference>
<dbReference type="OrthoDB" id="10261408at2759"/>
<accession>F8NVC4</accession>
<evidence type="ECO:0000313" key="1">
    <source>
        <dbReference type="EMBL" id="EGO26025.1"/>
    </source>
</evidence>
<organism>
    <name type="scientific">Serpula lacrymans var. lacrymans (strain S7.9)</name>
    <name type="common">Dry rot fungus</name>
    <dbReference type="NCBI Taxonomy" id="578457"/>
    <lineage>
        <taxon>Eukaryota</taxon>
        <taxon>Fungi</taxon>
        <taxon>Dikarya</taxon>
        <taxon>Basidiomycota</taxon>
        <taxon>Agaricomycotina</taxon>
        <taxon>Agaricomycetes</taxon>
        <taxon>Agaricomycetidae</taxon>
        <taxon>Boletales</taxon>
        <taxon>Coniophorineae</taxon>
        <taxon>Serpulaceae</taxon>
        <taxon>Serpula</taxon>
    </lineage>
</organism>
<dbReference type="KEGG" id="sla:SERLADRAFT_466966"/>
<dbReference type="AlphaFoldDB" id="F8NVC4"/>
<name>F8NVC4_SERL9</name>